<evidence type="ECO:0000256" key="1">
    <source>
        <dbReference type="ARBA" id="ARBA00004123"/>
    </source>
</evidence>
<feature type="compositionally biased region" description="Polar residues" evidence="4">
    <location>
        <begin position="172"/>
        <end position="184"/>
    </location>
</feature>
<keyword evidence="2" id="KW-0539">Nucleus</keyword>
<dbReference type="GO" id="GO:0005634">
    <property type="term" value="C:nucleus"/>
    <property type="evidence" value="ECO:0007669"/>
    <property type="project" value="UniProtKB-SubCell"/>
</dbReference>
<dbReference type="InterPro" id="IPR040092">
    <property type="entry name" value="TBRG1"/>
</dbReference>
<feature type="region of interest" description="Disordered" evidence="4">
    <location>
        <begin position="1"/>
        <end position="25"/>
    </location>
</feature>
<dbReference type="Gene3D" id="3.30.160.360">
    <property type="match status" value="1"/>
</dbReference>
<evidence type="ECO:0000256" key="4">
    <source>
        <dbReference type="SAM" id="MobiDB-lite"/>
    </source>
</evidence>
<comment type="subcellular location">
    <subcellularLocation>
        <location evidence="1">Nucleus</location>
    </subcellularLocation>
</comment>
<evidence type="ECO:0000313" key="6">
    <source>
        <dbReference type="Proteomes" id="UP000678393"/>
    </source>
</evidence>
<organism evidence="5 6">
    <name type="scientific">Candidula unifasciata</name>
    <dbReference type="NCBI Taxonomy" id="100452"/>
    <lineage>
        <taxon>Eukaryota</taxon>
        <taxon>Metazoa</taxon>
        <taxon>Spiralia</taxon>
        <taxon>Lophotrochozoa</taxon>
        <taxon>Mollusca</taxon>
        <taxon>Gastropoda</taxon>
        <taxon>Heterobranchia</taxon>
        <taxon>Euthyneura</taxon>
        <taxon>Panpulmonata</taxon>
        <taxon>Eupulmonata</taxon>
        <taxon>Stylommatophora</taxon>
        <taxon>Helicina</taxon>
        <taxon>Helicoidea</taxon>
        <taxon>Geomitridae</taxon>
        <taxon>Candidula</taxon>
    </lineage>
</organism>
<proteinExistence type="predicted"/>
<dbReference type="InterPro" id="IPR003889">
    <property type="entry name" value="FYrich_C"/>
</dbReference>
<comment type="caution">
    <text evidence="5">The sequence shown here is derived from an EMBL/GenBank/DDBJ whole genome shotgun (WGS) entry which is preliminary data.</text>
</comment>
<feature type="compositionally biased region" description="Polar residues" evidence="4">
    <location>
        <begin position="1"/>
        <end position="23"/>
    </location>
</feature>
<evidence type="ECO:0000256" key="2">
    <source>
        <dbReference type="ARBA" id="ARBA00023242"/>
    </source>
</evidence>
<sequence>MSGQSASAESLSPNAKTSSSSTLDVKPTQKLLDQFMKDKFNPSAQGSSSSLLGLPAHVRSRALYMINHDTYARKLRRVKRVIKDTIFLNGAICDEVLRTEEKLAKAKEERRFLLRKLLQYQSLTEPSLTSVKAEAQTPVSRLTKGAVPGGMSYDTPPSDAGGKPKAVKRKVPSSSSANLTPQHPSSASLLSSAMGLAGSGEVKKKQGEPHVRPKKGKGAGKKVIPPLMLDSLGRPIFPMVLGDITLHSIGEIVPDRLSFHCPESIYPVGYCITRVFSSLQKLDSKCLYTCKISDNDDGPIFEIAAEDSSDIVFKSDSPIECHNLLIRAINKSRGGSLLPVDGHGLDFFGLSHPVVQNLIQSCPGSRKCSRYKWVKFEINKQETNENVGVGLRDPTVSYEAFKSHLLATGLKQANMSAQMEQPSNLRSLLTKGSSLLL</sequence>
<feature type="compositionally biased region" description="Basic and acidic residues" evidence="4">
    <location>
        <begin position="201"/>
        <end position="211"/>
    </location>
</feature>
<feature type="coiled-coil region" evidence="3">
    <location>
        <begin position="96"/>
        <end position="123"/>
    </location>
</feature>
<feature type="compositionally biased region" description="Low complexity" evidence="4">
    <location>
        <begin position="185"/>
        <end position="200"/>
    </location>
</feature>
<evidence type="ECO:0000256" key="3">
    <source>
        <dbReference type="SAM" id="Coils"/>
    </source>
</evidence>
<dbReference type="PANTHER" id="PTHR22715">
    <property type="entry name" value="TRANSFORMING GROWTH FACTOR BETA REGULATED GENE 1"/>
    <property type="match status" value="1"/>
</dbReference>
<dbReference type="PROSITE" id="PS51543">
    <property type="entry name" value="FYRC"/>
    <property type="match status" value="1"/>
</dbReference>
<dbReference type="GO" id="GO:0051726">
    <property type="term" value="P:regulation of cell cycle"/>
    <property type="evidence" value="ECO:0007669"/>
    <property type="project" value="TreeGrafter"/>
</dbReference>
<dbReference type="OrthoDB" id="285793at2759"/>
<accession>A0A8S3ZRQ0</accession>
<dbReference type="Pfam" id="PF05964">
    <property type="entry name" value="FYRN"/>
    <property type="match status" value="1"/>
</dbReference>
<protein>
    <recommendedName>
        <fullName evidence="7">Transforming growth factor beta regulator 1</fullName>
    </recommendedName>
</protein>
<dbReference type="AlphaFoldDB" id="A0A8S3ZRQ0"/>
<dbReference type="PROSITE" id="PS51542">
    <property type="entry name" value="FYRN"/>
    <property type="match status" value="1"/>
</dbReference>
<keyword evidence="6" id="KW-1185">Reference proteome</keyword>
<dbReference type="SMART" id="SM00542">
    <property type="entry name" value="FYRC"/>
    <property type="match status" value="1"/>
</dbReference>
<reference evidence="5" key="1">
    <citation type="submission" date="2021-04" db="EMBL/GenBank/DDBJ databases">
        <authorList>
            <consortium name="Molecular Ecology Group"/>
        </authorList>
    </citation>
    <scope>NUCLEOTIDE SEQUENCE</scope>
</reference>
<gene>
    <name evidence="5" type="ORF">CUNI_LOCUS15594</name>
</gene>
<evidence type="ECO:0000313" key="5">
    <source>
        <dbReference type="EMBL" id="CAG5130036.1"/>
    </source>
</evidence>
<feature type="region of interest" description="Disordered" evidence="4">
    <location>
        <begin position="128"/>
        <end position="220"/>
    </location>
</feature>
<dbReference type="InterPro" id="IPR003888">
    <property type="entry name" value="FYrich_N"/>
</dbReference>
<dbReference type="Pfam" id="PF05965">
    <property type="entry name" value="FYRC"/>
    <property type="match status" value="1"/>
</dbReference>
<evidence type="ECO:0008006" key="7">
    <source>
        <dbReference type="Google" id="ProtNLM"/>
    </source>
</evidence>
<dbReference type="SMART" id="SM00541">
    <property type="entry name" value="FYRN"/>
    <property type="match status" value="1"/>
</dbReference>
<dbReference type="PANTHER" id="PTHR22715:SF0">
    <property type="entry name" value="TRANSFORMING GROWTH FACTOR BETA REGULATOR 1"/>
    <property type="match status" value="1"/>
</dbReference>
<keyword evidence="3" id="KW-0175">Coiled coil</keyword>
<dbReference type="Proteomes" id="UP000678393">
    <property type="component" value="Unassembled WGS sequence"/>
</dbReference>
<dbReference type="EMBL" id="CAJHNH020003813">
    <property type="protein sequence ID" value="CAG5130036.1"/>
    <property type="molecule type" value="Genomic_DNA"/>
</dbReference>
<name>A0A8S3ZRQ0_9EUPU</name>